<dbReference type="GeneID" id="93667894"/>
<dbReference type="EMBL" id="LBFI01000024">
    <property type="protein sequence ID" value="KKM46124.1"/>
    <property type="molecule type" value="Genomic_DNA"/>
</dbReference>
<name>A0A0C5BD43_9MICO</name>
<evidence type="ECO:0000313" key="4">
    <source>
        <dbReference type="Proteomes" id="UP000052979"/>
    </source>
</evidence>
<accession>A0A0C5BD43</accession>
<evidence type="ECO:0000256" key="1">
    <source>
        <dbReference type="SAM" id="MobiDB-lite"/>
    </source>
</evidence>
<dbReference type="KEGG" id="rtc:APU90_04125"/>
<reference evidence="2 4" key="1">
    <citation type="submission" date="2015-04" db="EMBL/GenBank/DDBJ databases">
        <title>Draft genome sequence of Rathayibacter toxicus strain FH-142 (AKA 70134 or CS 32), a Western Australian isolate.</title>
        <authorList>
            <consortium name="Consortium for Microbial Forensics and Genomics (microFORGE)"/>
            <person name="Knight B.M."/>
            <person name="Roberts D.P."/>
            <person name="Lin D."/>
            <person name="Hari K."/>
            <person name="Fletcher J."/>
            <person name="Melcher U."/>
            <person name="Blagden T."/>
            <person name="Luster D.G."/>
            <person name="Sechler A.J."/>
            <person name="Schneider W.L."/>
            <person name="Winegar R.A."/>
        </authorList>
    </citation>
    <scope>NUCLEOTIDE SEQUENCE [LARGE SCALE GENOMIC DNA]</scope>
    <source>
        <strain evidence="2 4">FH142</strain>
    </source>
</reference>
<proteinExistence type="predicted"/>
<dbReference type="OrthoDB" id="5126134at2"/>
<dbReference type="Proteomes" id="UP000052979">
    <property type="component" value="Unassembled WGS sequence"/>
</dbReference>
<evidence type="ECO:0000313" key="2">
    <source>
        <dbReference type="EMBL" id="KKM46124.1"/>
    </source>
</evidence>
<sequence>MSTFENSIGPIITEFSLDRETKAGLDEVGHPCPDGPDGVGADGEEQNLLLPDWGPTDGFHGTDAETAAGSER</sequence>
<dbReference type="EMBL" id="PSWU01000004">
    <property type="protein sequence ID" value="PPI16230.1"/>
    <property type="molecule type" value="Genomic_DNA"/>
</dbReference>
<dbReference type="RefSeq" id="WP_027692635.1">
    <property type="nucleotide sequence ID" value="NZ_CP010848.1"/>
</dbReference>
<dbReference type="Proteomes" id="UP000237966">
    <property type="component" value="Unassembled WGS sequence"/>
</dbReference>
<feature type="region of interest" description="Disordered" evidence="1">
    <location>
        <begin position="24"/>
        <end position="72"/>
    </location>
</feature>
<organism evidence="2 4">
    <name type="scientific">Rathayibacter toxicus</name>
    <dbReference type="NCBI Taxonomy" id="145458"/>
    <lineage>
        <taxon>Bacteria</taxon>
        <taxon>Bacillati</taxon>
        <taxon>Actinomycetota</taxon>
        <taxon>Actinomycetes</taxon>
        <taxon>Micrococcales</taxon>
        <taxon>Microbacteriaceae</taxon>
        <taxon>Rathayibacter</taxon>
    </lineage>
</organism>
<gene>
    <name evidence="3" type="ORF">C5C51_02125</name>
    <name evidence="2" type="ORF">VT73_03365</name>
</gene>
<evidence type="ECO:0000313" key="3">
    <source>
        <dbReference type="EMBL" id="PPI16230.1"/>
    </source>
</evidence>
<dbReference type="AlphaFoldDB" id="A0A0C5BD43"/>
<dbReference type="KEGG" id="rtx:TI83_02350"/>
<comment type="caution">
    <text evidence="2">The sequence shown here is derived from an EMBL/GenBank/DDBJ whole genome shotgun (WGS) entry which is preliminary data.</text>
</comment>
<protein>
    <submittedName>
        <fullName evidence="2">Uncharacterized protein</fullName>
    </submittedName>
</protein>
<evidence type="ECO:0000313" key="5">
    <source>
        <dbReference type="Proteomes" id="UP000237966"/>
    </source>
</evidence>
<keyword evidence="4" id="KW-1185">Reference proteome</keyword>
<reference evidence="3 5" key="2">
    <citation type="submission" date="2018-02" db="EMBL/GenBank/DDBJ databases">
        <title>Bacteriophage NCPPB3778 and a type I-E CRISPR drive the evolution of the US Biological Select Agent, Rathayibacter toxicus.</title>
        <authorList>
            <person name="Davis E.W.II."/>
            <person name="Tabima J.F."/>
            <person name="Weisberg A.J."/>
            <person name="Lopes L.D."/>
            <person name="Wiseman M.S."/>
            <person name="Wiseman M.S."/>
            <person name="Pupko T."/>
            <person name="Belcher M.S."/>
            <person name="Sechler A.J."/>
            <person name="Tancos M.A."/>
            <person name="Schroeder B.K."/>
            <person name="Murray T.D."/>
            <person name="Luster D.G."/>
            <person name="Schneider W.L."/>
            <person name="Rogers E."/>
            <person name="Andreote F.D."/>
            <person name="Grunwald N.J."/>
            <person name="Putnam M.L."/>
            <person name="Chang J.H."/>
        </authorList>
    </citation>
    <scope>NUCLEOTIDE SEQUENCE [LARGE SCALE GENOMIC DNA]</scope>
    <source>
        <strain evidence="3 5">FH99</strain>
    </source>
</reference>